<dbReference type="Pfam" id="PF06172">
    <property type="entry name" value="Cupin_5"/>
    <property type="match status" value="1"/>
</dbReference>
<dbReference type="EMBL" id="CACRUO010000025">
    <property type="protein sequence ID" value="VYT90965.1"/>
    <property type="molecule type" value="Genomic_DNA"/>
</dbReference>
<organism evidence="2">
    <name type="scientific">Staphylococcus simulans</name>
    <dbReference type="NCBI Taxonomy" id="1286"/>
    <lineage>
        <taxon>Bacteria</taxon>
        <taxon>Bacillati</taxon>
        <taxon>Bacillota</taxon>
        <taxon>Bacilli</taxon>
        <taxon>Bacillales</taxon>
        <taxon>Staphylococcaceae</taxon>
        <taxon>Staphylococcus</taxon>
    </lineage>
</organism>
<accession>A0A6N3AET0</accession>
<name>A0A6N3AET0_STASI</name>
<protein>
    <recommendedName>
        <fullName evidence="1">DUF985 domain-containing protein</fullName>
    </recommendedName>
</protein>
<gene>
    <name evidence="2" type="ORF">SSLFYP27_00944</name>
</gene>
<evidence type="ECO:0000259" key="1">
    <source>
        <dbReference type="Pfam" id="PF06172"/>
    </source>
</evidence>
<dbReference type="SUPFAM" id="SSF51182">
    <property type="entry name" value="RmlC-like cupins"/>
    <property type="match status" value="1"/>
</dbReference>
<reference evidence="2" key="1">
    <citation type="submission" date="2019-11" db="EMBL/GenBank/DDBJ databases">
        <authorList>
            <person name="Feng L."/>
        </authorList>
    </citation>
    <scope>NUCLEOTIDE SEQUENCE</scope>
    <source>
        <strain evidence="2">SsimulansLFYP27</strain>
    </source>
</reference>
<dbReference type="Gene3D" id="2.60.120.10">
    <property type="entry name" value="Jelly Rolls"/>
    <property type="match status" value="1"/>
</dbReference>
<dbReference type="InterPro" id="IPR014710">
    <property type="entry name" value="RmlC-like_jellyroll"/>
</dbReference>
<dbReference type="RefSeq" id="WP_023015432.1">
    <property type="nucleotide sequence ID" value="NZ_CACRUO010000025.1"/>
</dbReference>
<dbReference type="AlphaFoldDB" id="A0A6N3AET0"/>
<dbReference type="InterPro" id="IPR011051">
    <property type="entry name" value="RmlC_Cupin_sf"/>
</dbReference>
<feature type="domain" description="DUF985" evidence="1">
    <location>
        <begin position="7"/>
        <end position="138"/>
    </location>
</feature>
<dbReference type="PANTHER" id="PTHR33387">
    <property type="entry name" value="RMLC-LIKE JELLY ROLL FOLD PROTEIN"/>
    <property type="match status" value="1"/>
</dbReference>
<evidence type="ECO:0000313" key="2">
    <source>
        <dbReference type="EMBL" id="VYT90965.1"/>
    </source>
</evidence>
<dbReference type="InterPro" id="IPR039935">
    <property type="entry name" value="YML079W-like"/>
</dbReference>
<dbReference type="CDD" id="cd06121">
    <property type="entry name" value="cupin_YML079wp"/>
    <property type="match status" value="1"/>
</dbReference>
<sequence>MEHSVSEWVRQLDLLPHPEGGYYKEIIKAERQEEGQARPAYTSIYFLLTDDNISHFHRIDADEIWYYHYGNTLTVHMIYPNGQYEAVDLGPDITKGEVLQHVVPAGTIFASSIKDGKGYALVGCMCQPGFMFEHFEMFDQAELKKAHPHLIEVIEHYALETID</sequence>
<dbReference type="PANTHER" id="PTHR33387:SF3">
    <property type="entry name" value="DUF985 DOMAIN-CONTAINING PROTEIN"/>
    <property type="match status" value="1"/>
</dbReference>
<dbReference type="InterPro" id="IPR009327">
    <property type="entry name" value="Cupin_DUF985"/>
</dbReference>
<proteinExistence type="predicted"/>